<dbReference type="EMBL" id="JARBJD010000089">
    <property type="protein sequence ID" value="KAK2953613.1"/>
    <property type="molecule type" value="Genomic_DNA"/>
</dbReference>
<sequence>MDGRRLRKTPLAMTFSHSHADEIKASEAKQGLSDLSCREAIRVGEKDEASGVEGRMDGDGRWDNFCPFSDVAEDGTNAERGKVGGERERRERKGEGRVEGMSDSNISSLLEVLQCDDEDIIVDTLRTLQKVAFESVAESGLDDSFDDWCRFISRLCCVPHSSALVVSIASYSLEVLYWVVPRDPPALTLLPSPIFPSPSPLQQYSGLSFLTALTKKLRIVFTNVQAKYLCLPSRLKRFTQLATDDQFIVTRSHFFCSYSFRIPLFLLLATPPIEVDSEIIREMILFVKEALTTILTTISSIDNLIASLPSDSSPTTPILSEDDIQMTRSLNRLRSWCVDFVNDGWKFFVNLSFEITEPHKSSFQTIVLDDLSFPDLILNSLKLSHKHIRSLVFMAISNPLTAFPWMRLQFITMNLVARMFETVDFVSLPLSESETLLKLADFIAWMMEPIGDDEEEHFEQYRLIRVSVFEPAKQFLTFVFDNSDKLILDKEDKAELESYLCYMNHHVKNMELRSDEYDADIVSELVKWEVRTMVEMENEENFERVFGSMLDRTREWNRDKRERQKRREVVLREEGRDDAFELRVVGLEVDTNQNIRDYAILFRIELALNADKL</sequence>
<organism evidence="2 3">
    <name type="scientific">Blattamonas nauphoetae</name>
    <dbReference type="NCBI Taxonomy" id="2049346"/>
    <lineage>
        <taxon>Eukaryota</taxon>
        <taxon>Metamonada</taxon>
        <taxon>Preaxostyla</taxon>
        <taxon>Oxymonadida</taxon>
        <taxon>Blattamonas</taxon>
    </lineage>
</organism>
<dbReference type="Proteomes" id="UP001281761">
    <property type="component" value="Unassembled WGS sequence"/>
</dbReference>
<evidence type="ECO:0000256" key="1">
    <source>
        <dbReference type="SAM" id="MobiDB-lite"/>
    </source>
</evidence>
<protein>
    <submittedName>
        <fullName evidence="2">Uncharacterized protein</fullName>
    </submittedName>
</protein>
<keyword evidence="3" id="KW-1185">Reference proteome</keyword>
<feature type="compositionally biased region" description="Basic and acidic residues" evidence="1">
    <location>
        <begin position="77"/>
        <end position="100"/>
    </location>
</feature>
<feature type="region of interest" description="Disordered" evidence="1">
    <location>
        <begin position="72"/>
        <end position="100"/>
    </location>
</feature>
<accession>A0ABQ9XQJ2</accession>
<proteinExistence type="predicted"/>
<evidence type="ECO:0000313" key="3">
    <source>
        <dbReference type="Proteomes" id="UP001281761"/>
    </source>
</evidence>
<comment type="caution">
    <text evidence="2">The sequence shown here is derived from an EMBL/GenBank/DDBJ whole genome shotgun (WGS) entry which is preliminary data.</text>
</comment>
<gene>
    <name evidence="2" type="ORF">BLNAU_11477</name>
</gene>
<evidence type="ECO:0000313" key="2">
    <source>
        <dbReference type="EMBL" id="KAK2953613.1"/>
    </source>
</evidence>
<name>A0ABQ9XQJ2_9EUKA</name>
<reference evidence="2 3" key="1">
    <citation type="journal article" date="2022" name="bioRxiv">
        <title>Genomics of Preaxostyla Flagellates Illuminates Evolutionary Transitions and the Path Towards Mitochondrial Loss.</title>
        <authorList>
            <person name="Novak L.V.F."/>
            <person name="Treitli S.C."/>
            <person name="Pyrih J."/>
            <person name="Halakuc P."/>
            <person name="Pipaliya S.V."/>
            <person name="Vacek V."/>
            <person name="Brzon O."/>
            <person name="Soukal P."/>
            <person name="Eme L."/>
            <person name="Dacks J.B."/>
            <person name="Karnkowska A."/>
            <person name="Elias M."/>
            <person name="Hampl V."/>
        </authorList>
    </citation>
    <scope>NUCLEOTIDE SEQUENCE [LARGE SCALE GENOMIC DNA]</scope>
    <source>
        <strain evidence="2">NAU3</strain>
        <tissue evidence="2">Gut</tissue>
    </source>
</reference>